<dbReference type="RefSeq" id="XP_001461744.1">
    <property type="nucleotide sequence ID" value="XM_001461707.1"/>
</dbReference>
<dbReference type="OrthoDB" id="320211at2759"/>
<dbReference type="KEGG" id="ptm:GSPATT00026695001"/>
<evidence type="ECO:0000313" key="1">
    <source>
        <dbReference type="EMBL" id="CAK94371.1"/>
    </source>
</evidence>
<evidence type="ECO:0000313" key="2">
    <source>
        <dbReference type="Proteomes" id="UP000000600"/>
    </source>
</evidence>
<reference evidence="1 2" key="1">
    <citation type="journal article" date="2006" name="Nature">
        <title>Global trends of whole-genome duplications revealed by the ciliate Paramecium tetraurelia.</title>
        <authorList>
            <consortium name="Genoscope"/>
            <person name="Aury J.-M."/>
            <person name="Jaillon O."/>
            <person name="Duret L."/>
            <person name="Noel B."/>
            <person name="Jubin C."/>
            <person name="Porcel B.M."/>
            <person name="Segurens B."/>
            <person name="Daubin V."/>
            <person name="Anthouard V."/>
            <person name="Aiach N."/>
            <person name="Arnaiz O."/>
            <person name="Billaut A."/>
            <person name="Beisson J."/>
            <person name="Blanc I."/>
            <person name="Bouhouche K."/>
            <person name="Camara F."/>
            <person name="Duharcourt S."/>
            <person name="Guigo R."/>
            <person name="Gogendeau D."/>
            <person name="Katinka M."/>
            <person name="Keller A.-M."/>
            <person name="Kissmehl R."/>
            <person name="Klotz C."/>
            <person name="Koll F."/>
            <person name="Le Moue A."/>
            <person name="Lepere C."/>
            <person name="Malinsky S."/>
            <person name="Nowacki M."/>
            <person name="Nowak J.K."/>
            <person name="Plattner H."/>
            <person name="Poulain J."/>
            <person name="Ruiz F."/>
            <person name="Serrano V."/>
            <person name="Zagulski M."/>
            <person name="Dessen P."/>
            <person name="Betermier M."/>
            <person name="Weissenbach J."/>
            <person name="Scarpelli C."/>
            <person name="Schachter V."/>
            <person name="Sperling L."/>
            <person name="Meyer E."/>
            <person name="Cohen J."/>
            <person name="Wincker P."/>
        </authorList>
    </citation>
    <scope>NUCLEOTIDE SEQUENCE [LARGE SCALE GENOMIC DNA]</scope>
    <source>
        <strain evidence="1 2">Stock d4-2</strain>
    </source>
</reference>
<dbReference type="InParanoid" id="A0EGD0"/>
<proteinExistence type="predicted"/>
<name>A0EGD0_PARTE</name>
<accession>A0EGD0</accession>
<gene>
    <name evidence="1" type="ORF">GSPATT00026695001</name>
</gene>
<sequence>MHILCMKKENNIMNKRVYVNYEQRWMQRPKIGNVDIVNQFQEINSISGNQYKSLSSNNTHFGTLSMENEVIIYEWHNQILQQIGSSVQIDTSFICFNIHLSPFFDILVDCYQDDEFKLLIVQDQQYNTVYTSQSSIPIKTKLKSMINDNNDTYIIYAQYYQDYCMLSLFSKQYSNLSQWNNNFIDFDIPIQIKSLHLYTHLTTDPIMYYFFKLNFLTSIQFHITQHLQFSYYQSLLHHFDLFLM</sequence>
<protein>
    <submittedName>
        <fullName evidence="1">Uncharacterized protein</fullName>
    </submittedName>
</protein>
<dbReference type="GeneID" id="5047529"/>
<keyword evidence="2" id="KW-1185">Reference proteome</keyword>
<dbReference type="HOGENOM" id="CLU_1139884_0_0_1"/>
<dbReference type="AlphaFoldDB" id="A0EGD0"/>
<dbReference type="EMBL" id="CT868677">
    <property type="protein sequence ID" value="CAK94371.1"/>
    <property type="molecule type" value="Genomic_DNA"/>
</dbReference>
<dbReference type="OMA" id="EVIVYEW"/>
<dbReference type="Proteomes" id="UP000000600">
    <property type="component" value="Unassembled WGS sequence"/>
</dbReference>
<organism evidence="1 2">
    <name type="scientific">Paramecium tetraurelia</name>
    <dbReference type="NCBI Taxonomy" id="5888"/>
    <lineage>
        <taxon>Eukaryota</taxon>
        <taxon>Sar</taxon>
        <taxon>Alveolata</taxon>
        <taxon>Ciliophora</taxon>
        <taxon>Intramacronucleata</taxon>
        <taxon>Oligohymenophorea</taxon>
        <taxon>Peniculida</taxon>
        <taxon>Parameciidae</taxon>
        <taxon>Paramecium</taxon>
    </lineage>
</organism>